<keyword evidence="3" id="KW-1185">Reference proteome</keyword>
<dbReference type="Pfam" id="PF13302">
    <property type="entry name" value="Acetyltransf_3"/>
    <property type="match status" value="1"/>
</dbReference>
<dbReference type="GO" id="GO:0016747">
    <property type="term" value="F:acyltransferase activity, transferring groups other than amino-acyl groups"/>
    <property type="evidence" value="ECO:0007669"/>
    <property type="project" value="InterPro"/>
</dbReference>
<organism evidence="2 3">
    <name type="scientific">Allosphingosinicella flava</name>
    <dbReference type="NCBI Taxonomy" id="2771430"/>
    <lineage>
        <taxon>Bacteria</taxon>
        <taxon>Pseudomonadati</taxon>
        <taxon>Pseudomonadota</taxon>
        <taxon>Alphaproteobacteria</taxon>
        <taxon>Sphingomonadales</taxon>
        <taxon>Sphingomonadaceae</taxon>
        <taxon>Allosphingosinicella</taxon>
    </lineage>
</organism>
<dbReference type="PROSITE" id="PS51186">
    <property type="entry name" value="GNAT"/>
    <property type="match status" value="1"/>
</dbReference>
<dbReference type="PANTHER" id="PTHR43328:SF1">
    <property type="entry name" value="N-ACETYLTRANSFERASE DOMAIN-CONTAINING PROTEIN"/>
    <property type="match status" value="1"/>
</dbReference>
<evidence type="ECO:0000259" key="1">
    <source>
        <dbReference type="PROSITE" id="PS51186"/>
    </source>
</evidence>
<dbReference type="KEGG" id="sflv:IC614_09170"/>
<evidence type="ECO:0000313" key="3">
    <source>
        <dbReference type="Proteomes" id="UP000594873"/>
    </source>
</evidence>
<accession>A0A7T2LLG8</accession>
<dbReference type="InterPro" id="IPR000182">
    <property type="entry name" value="GNAT_dom"/>
</dbReference>
<gene>
    <name evidence="2" type="ORF">IC614_09170</name>
</gene>
<name>A0A7T2LLG8_9SPHN</name>
<reference evidence="2 3" key="1">
    <citation type="submission" date="2020-11" db="EMBL/GenBank/DDBJ databases">
        <title>Genome seq and assembly of Sphingosinicella sp.</title>
        <authorList>
            <person name="Chhetri G."/>
        </authorList>
    </citation>
    <scope>NUCLEOTIDE SEQUENCE [LARGE SCALE GENOMIC DNA]</scope>
    <source>
        <strain evidence="2 3">UDD2</strain>
    </source>
</reference>
<dbReference type="RefSeq" id="WP_200971031.1">
    <property type="nucleotide sequence ID" value="NZ_CP065592.1"/>
</dbReference>
<evidence type="ECO:0000313" key="2">
    <source>
        <dbReference type="EMBL" id="QPQ54505.1"/>
    </source>
</evidence>
<protein>
    <submittedName>
        <fullName evidence="2">GNAT family N-acetyltransferase</fullName>
    </submittedName>
</protein>
<dbReference type="EMBL" id="CP065592">
    <property type="protein sequence ID" value="QPQ54505.1"/>
    <property type="molecule type" value="Genomic_DNA"/>
</dbReference>
<feature type="domain" description="N-acetyltransferase" evidence="1">
    <location>
        <begin position="1"/>
        <end position="147"/>
    </location>
</feature>
<dbReference type="PANTHER" id="PTHR43328">
    <property type="entry name" value="ACETYLTRANSFERASE-RELATED"/>
    <property type="match status" value="1"/>
</dbReference>
<dbReference type="SUPFAM" id="SSF55729">
    <property type="entry name" value="Acyl-CoA N-acyltransferases (Nat)"/>
    <property type="match status" value="1"/>
</dbReference>
<dbReference type="AlphaFoldDB" id="A0A7T2LLG8"/>
<sequence>MLRTVRQEDLQAFFEHQCDPVATELAAFPSRGREAFDAHWAKILDDPGFWVRTIEVEDGVAGYVCAFPREGRWEIAYWLDRALWDRGIAARAVAEFLTLFPERPVFATVAEHNRPSLRVLEKSGFRFVERYESEGDVAELLMTLERAD</sequence>
<dbReference type="Proteomes" id="UP000594873">
    <property type="component" value="Chromosome"/>
</dbReference>
<keyword evidence="2" id="KW-0808">Transferase</keyword>
<dbReference type="InterPro" id="IPR016181">
    <property type="entry name" value="Acyl_CoA_acyltransferase"/>
</dbReference>
<dbReference type="Gene3D" id="3.40.630.30">
    <property type="match status" value="1"/>
</dbReference>
<proteinExistence type="predicted"/>